<dbReference type="AlphaFoldDB" id="A0A931B1F9"/>
<gene>
    <name evidence="3" type="ORF">I2501_02740</name>
</gene>
<protein>
    <recommendedName>
        <fullName evidence="5">Secreted protein</fullName>
    </recommendedName>
</protein>
<organism evidence="3 4">
    <name type="scientific">Streptacidiphilus fuscans</name>
    <dbReference type="NCBI Taxonomy" id="2789292"/>
    <lineage>
        <taxon>Bacteria</taxon>
        <taxon>Bacillati</taxon>
        <taxon>Actinomycetota</taxon>
        <taxon>Actinomycetes</taxon>
        <taxon>Kitasatosporales</taxon>
        <taxon>Streptomycetaceae</taxon>
        <taxon>Streptacidiphilus</taxon>
    </lineage>
</organism>
<evidence type="ECO:0000256" key="1">
    <source>
        <dbReference type="SAM" id="MobiDB-lite"/>
    </source>
</evidence>
<evidence type="ECO:0000256" key="2">
    <source>
        <dbReference type="SAM" id="SignalP"/>
    </source>
</evidence>
<comment type="caution">
    <text evidence="3">The sequence shown here is derived from an EMBL/GenBank/DDBJ whole genome shotgun (WGS) entry which is preliminary data.</text>
</comment>
<dbReference type="Proteomes" id="UP000657385">
    <property type="component" value="Unassembled WGS sequence"/>
</dbReference>
<keyword evidence="4" id="KW-1185">Reference proteome</keyword>
<keyword evidence="2" id="KW-0732">Signal</keyword>
<sequence>MAGTVRDGARGKRGLLVATGALAAALCLTACGGSAKQPAAPSATAGSPSTAVSTKPVSKTAGTVTPTPSAIATSPSSAAPTSSGPSAAPQPGSVAAVIDDCLGKPVPQPGDIVLTCADAGWVLEHLKWTGWGQPTASASGLWSEKNCTPNCATGGVSTYPVTVTVSSLRGTTYTRMYLTAPTSPTPKATFALTSKGPSFVSGK</sequence>
<dbReference type="EMBL" id="JADPRT010000001">
    <property type="protein sequence ID" value="MBF9066957.1"/>
    <property type="molecule type" value="Genomic_DNA"/>
</dbReference>
<evidence type="ECO:0000313" key="3">
    <source>
        <dbReference type="EMBL" id="MBF9066957.1"/>
    </source>
</evidence>
<proteinExistence type="predicted"/>
<name>A0A931B1F9_9ACTN</name>
<accession>A0A931B1F9</accession>
<feature type="compositionally biased region" description="Low complexity" evidence="1">
    <location>
        <begin position="38"/>
        <end position="54"/>
    </location>
</feature>
<reference evidence="3" key="1">
    <citation type="submission" date="2020-11" db="EMBL/GenBank/DDBJ databases">
        <title>Isolation and identification of active actinomycetes.</title>
        <authorList>
            <person name="Yu B."/>
        </authorList>
    </citation>
    <scope>NUCLEOTIDE SEQUENCE</scope>
    <source>
        <strain evidence="3">NEAU-YB345</strain>
    </source>
</reference>
<feature type="region of interest" description="Disordered" evidence="1">
    <location>
        <begin position="38"/>
        <end position="91"/>
    </location>
</feature>
<feature type="compositionally biased region" description="Low complexity" evidence="1">
    <location>
        <begin position="63"/>
        <end position="91"/>
    </location>
</feature>
<dbReference type="RefSeq" id="WP_196192121.1">
    <property type="nucleotide sequence ID" value="NZ_JADPRT010000001.1"/>
</dbReference>
<evidence type="ECO:0000313" key="4">
    <source>
        <dbReference type="Proteomes" id="UP000657385"/>
    </source>
</evidence>
<feature type="chain" id="PRO_5039302097" description="Secreted protein" evidence="2">
    <location>
        <begin position="24"/>
        <end position="203"/>
    </location>
</feature>
<evidence type="ECO:0008006" key="5">
    <source>
        <dbReference type="Google" id="ProtNLM"/>
    </source>
</evidence>
<feature type="signal peptide" evidence="2">
    <location>
        <begin position="1"/>
        <end position="23"/>
    </location>
</feature>